<gene>
    <name evidence="3" type="ORF">JS756_14605</name>
</gene>
<evidence type="ECO:0000313" key="4">
    <source>
        <dbReference type="Proteomes" id="UP000788262"/>
    </source>
</evidence>
<dbReference type="RefSeq" id="WP_205383519.1">
    <property type="nucleotide sequence ID" value="NZ_JAFFZS010000009.1"/>
</dbReference>
<evidence type="ECO:0000313" key="3">
    <source>
        <dbReference type="EMBL" id="MBN0045318.1"/>
    </source>
</evidence>
<evidence type="ECO:0000256" key="2">
    <source>
        <dbReference type="SAM" id="Phobius"/>
    </source>
</evidence>
<evidence type="ECO:0000256" key="1">
    <source>
        <dbReference type="SAM" id="MobiDB-lite"/>
    </source>
</evidence>
<keyword evidence="2" id="KW-0472">Membrane</keyword>
<dbReference type="EMBL" id="JAFFZS010000009">
    <property type="protein sequence ID" value="MBN0045318.1"/>
    <property type="molecule type" value="Genomic_DNA"/>
</dbReference>
<proteinExistence type="predicted"/>
<accession>A0ABS2VQD8</accession>
<name>A0ABS2VQD8_STRAS</name>
<reference evidence="3 4" key="1">
    <citation type="submission" date="2021-02" db="EMBL/GenBank/DDBJ databases">
        <title>Whole genome sequencing of Streptomyces actuosus VRA1.</title>
        <authorList>
            <person name="Sen G."/>
            <person name="Sen A."/>
        </authorList>
    </citation>
    <scope>NUCLEOTIDE SEQUENCE [LARGE SCALE GENOMIC DNA]</scope>
    <source>
        <strain evidence="3 4">VRA1</strain>
    </source>
</reference>
<sequence length="435" mass="45758">MPVDQHSDPFDASQTDPFEDRLSAALHQAGGTFDTNRAALAAAGAARGRRLRLQRRAAVLGGAASVALAAVGGALLVPWGGSAPPSRATAVGAAPKPSASPSAPADPVSAQQMIETLKKLMPKGTFSQEAGRGTEQDSSRQIAAPYASVVFDDGKGPGAVSLSVSRVQPGTQEAQEASRCPDKVFVPYDACTTKRLDDGSVITVLQGYEYPDRRVDTKLWRAELLTPKGEQVSVMEWNAAGEKDSPISRPEPPLDPEQLTRLASAQEWRTVAAAVPEPPRETPNPGSQTPKLDVHARATLLQLLPEGLDVVGKSSGDDSGFAYAVVDDGKGKSLVQVNVQPNMLDVAGELFGSGSETLSDGTRVAVHQGPGEKSAAGSVMWTVDTMRPDGRRVVISAFNSGTQRDAATRPTPALTIAQLREMALSTHWFRAQGTN</sequence>
<evidence type="ECO:0008006" key="5">
    <source>
        <dbReference type="Google" id="ProtNLM"/>
    </source>
</evidence>
<feature type="region of interest" description="Disordered" evidence="1">
    <location>
        <begin position="85"/>
        <end position="106"/>
    </location>
</feature>
<protein>
    <recommendedName>
        <fullName evidence="5">Serine/threonine protein kinase</fullName>
    </recommendedName>
</protein>
<feature type="transmembrane region" description="Helical" evidence="2">
    <location>
        <begin position="57"/>
        <end position="79"/>
    </location>
</feature>
<dbReference type="Proteomes" id="UP000788262">
    <property type="component" value="Unassembled WGS sequence"/>
</dbReference>
<feature type="compositionally biased region" description="Low complexity" evidence="1">
    <location>
        <begin position="90"/>
        <end position="106"/>
    </location>
</feature>
<keyword evidence="2" id="KW-0812">Transmembrane</keyword>
<keyword evidence="2" id="KW-1133">Transmembrane helix</keyword>
<comment type="caution">
    <text evidence="3">The sequence shown here is derived from an EMBL/GenBank/DDBJ whole genome shotgun (WGS) entry which is preliminary data.</text>
</comment>
<organism evidence="3 4">
    <name type="scientific">Streptomyces actuosus</name>
    <dbReference type="NCBI Taxonomy" id="1885"/>
    <lineage>
        <taxon>Bacteria</taxon>
        <taxon>Bacillati</taxon>
        <taxon>Actinomycetota</taxon>
        <taxon>Actinomycetes</taxon>
        <taxon>Kitasatosporales</taxon>
        <taxon>Streptomycetaceae</taxon>
        <taxon>Streptomyces</taxon>
    </lineage>
</organism>
<keyword evidence="4" id="KW-1185">Reference proteome</keyword>